<dbReference type="Pfam" id="PF00352">
    <property type="entry name" value="TBP"/>
    <property type="match status" value="1"/>
</dbReference>
<accession>A0A976M3V5</accession>
<gene>
    <name evidence="4" type="ORF">MACJ_000325</name>
</gene>
<evidence type="ECO:0000313" key="5">
    <source>
        <dbReference type="Proteomes" id="UP000244803"/>
    </source>
</evidence>
<evidence type="ECO:0000313" key="4">
    <source>
        <dbReference type="EMBL" id="UKJ87884.1"/>
    </source>
</evidence>
<name>A0A976M3V5_THEOR</name>
<dbReference type="Proteomes" id="UP000244803">
    <property type="component" value="Chromosome 1"/>
</dbReference>
<dbReference type="SUPFAM" id="SSF55945">
    <property type="entry name" value="TATA-box binding protein-like"/>
    <property type="match status" value="2"/>
</dbReference>
<proteinExistence type="inferred from homology"/>
<evidence type="ECO:0000256" key="1">
    <source>
        <dbReference type="ARBA" id="ARBA00005560"/>
    </source>
</evidence>
<dbReference type="InterPro" id="IPR000814">
    <property type="entry name" value="TBP"/>
</dbReference>
<dbReference type="InterPro" id="IPR012295">
    <property type="entry name" value="TBP_dom_sf"/>
</dbReference>
<keyword evidence="3" id="KW-0804">Transcription</keyword>
<dbReference type="GO" id="GO:0003677">
    <property type="term" value="F:DNA binding"/>
    <property type="evidence" value="ECO:0007669"/>
    <property type="project" value="UniProtKB-KW"/>
</dbReference>
<dbReference type="Gene3D" id="3.30.310.10">
    <property type="entry name" value="TATA-Binding Protein"/>
    <property type="match status" value="2"/>
</dbReference>
<comment type="similarity">
    <text evidence="1">Belongs to the TBP family.</text>
</comment>
<dbReference type="PANTHER" id="PTHR10126">
    <property type="entry name" value="TATA-BOX BINDING PROTEIN"/>
    <property type="match status" value="1"/>
</dbReference>
<dbReference type="AlphaFoldDB" id="A0A976M3V5"/>
<dbReference type="GO" id="GO:0006352">
    <property type="term" value="P:DNA-templated transcription initiation"/>
    <property type="evidence" value="ECO:0007669"/>
    <property type="project" value="InterPro"/>
</dbReference>
<keyword evidence="2" id="KW-0238">DNA-binding</keyword>
<evidence type="ECO:0000256" key="3">
    <source>
        <dbReference type="ARBA" id="ARBA00023163"/>
    </source>
</evidence>
<evidence type="ECO:0000256" key="2">
    <source>
        <dbReference type="ARBA" id="ARBA00023125"/>
    </source>
</evidence>
<dbReference type="EMBL" id="CP056065">
    <property type="protein sequence ID" value="UKJ87884.1"/>
    <property type="molecule type" value="Genomic_DNA"/>
</dbReference>
<organism evidence="4 5">
    <name type="scientific">Theileria orientalis</name>
    <dbReference type="NCBI Taxonomy" id="68886"/>
    <lineage>
        <taxon>Eukaryota</taxon>
        <taxon>Sar</taxon>
        <taxon>Alveolata</taxon>
        <taxon>Apicomplexa</taxon>
        <taxon>Aconoidasida</taxon>
        <taxon>Piroplasmida</taxon>
        <taxon>Theileriidae</taxon>
        <taxon>Theileria</taxon>
    </lineage>
</organism>
<reference evidence="4" key="1">
    <citation type="submission" date="2022-07" db="EMBL/GenBank/DDBJ databases">
        <title>Evaluation of T. orientalis genome assembly methods using nanopore sequencing and analysis of variation between genomes.</title>
        <authorList>
            <person name="Yam J."/>
            <person name="Micallef M.L."/>
            <person name="Liu M."/>
            <person name="Djordjevic S.P."/>
            <person name="Bogema D.R."/>
            <person name="Jenkins C."/>
        </authorList>
    </citation>
    <scope>NUCLEOTIDE SEQUENCE</scope>
    <source>
        <strain evidence="4">Fish Creek</strain>
    </source>
</reference>
<dbReference type="OrthoDB" id="2127950at2759"/>
<protein>
    <submittedName>
        <fullName evidence="4">Uncharacterized protein</fullName>
    </submittedName>
</protein>
<sequence>MDGSRRSSNRDQNEEFDLQDFETSLDDYRNSLIVHNMAVMADTGVTLDLAQSLNEFGNSIYDQKEFNCIRLDVRIKKELDSSCRRPDSREFEHISPVKVVEATKAFATPSIMSGLHKHGMEQCKVHRDLDPVNFVHTSVKVSVFSNGKLSVTGARSLLSATVALEKVCRAVRRRINNKARLCHITCTNILMVYGYPNQIILPLFHKACKGSSYDPFRFSGVRVRVPINSIPVFYDIYKVFYATRFSTKYTHLITEEREVEPSDESEELEDDSTAPSFIPNAVVSHPVKRYKPGKVGIQRFVDSTMSDNRKVHNAAPVVVKKKKTRLPKNVSIWSNTNLLDNQVNEEGETLPRFDPFGKSPKEEVVTVNVFSSGNITFTGARSISSVQQALSHIYPYLNMAARKT</sequence>